<reference evidence="1 2" key="1">
    <citation type="submission" date="2019-04" db="EMBL/GenBank/DDBJ databases">
        <title>Vagococcus sp. nov., isolated from faeces of yaks (Bos grunniens).</title>
        <authorList>
            <person name="Ge Y."/>
        </authorList>
    </citation>
    <scope>NUCLEOTIDE SEQUENCE [LARGE SCALE GENOMIC DNA]</scope>
    <source>
        <strain evidence="1 2">MN-17</strain>
    </source>
</reference>
<evidence type="ECO:0000313" key="2">
    <source>
        <dbReference type="Proteomes" id="UP000298615"/>
    </source>
</evidence>
<dbReference type="KEGG" id="vao:FA707_06230"/>
<evidence type="ECO:0000313" key="1">
    <source>
        <dbReference type="EMBL" id="QCI86590.1"/>
    </source>
</evidence>
<accession>A0A4D7CWX3</accession>
<dbReference type="Proteomes" id="UP000298615">
    <property type="component" value="Chromosome"/>
</dbReference>
<dbReference type="EMBL" id="CP039712">
    <property type="protein sequence ID" value="QCI86590.1"/>
    <property type="molecule type" value="Genomic_DNA"/>
</dbReference>
<proteinExistence type="predicted"/>
<name>A0A4D7CWX3_9ENTE</name>
<keyword evidence="2" id="KW-1185">Reference proteome</keyword>
<sequence length="95" mass="10998">MAKKKRNINKKKKQKQLLKSFDSTGNSTVTYICLQCGIAERIPKEIIETIEFLDEDFSPLTAPQFSCEKCGGEMYPQYYRNFCGIEFQLSDVQDK</sequence>
<dbReference type="AlphaFoldDB" id="A0A4D7CWX3"/>
<protein>
    <submittedName>
        <fullName evidence="1">Uncharacterized protein</fullName>
    </submittedName>
</protein>
<gene>
    <name evidence="1" type="ORF">FA707_06230</name>
</gene>
<organism evidence="1 2">
    <name type="scientific">Vagococcus zengguangii</name>
    <dbReference type="NCBI Taxonomy" id="2571750"/>
    <lineage>
        <taxon>Bacteria</taxon>
        <taxon>Bacillati</taxon>
        <taxon>Bacillota</taxon>
        <taxon>Bacilli</taxon>
        <taxon>Lactobacillales</taxon>
        <taxon>Enterococcaceae</taxon>
        <taxon>Vagococcus</taxon>
    </lineage>
</organism>